<protein>
    <recommendedName>
        <fullName evidence="2">SWIM-type domain-containing protein</fullName>
    </recommendedName>
</protein>
<evidence type="ECO:0000259" key="2">
    <source>
        <dbReference type="PROSITE" id="PS50966"/>
    </source>
</evidence>
<proteinExistence type="predicted"/>
<dbReference type="InterPro" id="IPR048324">
    <property type="entry name" value="ZSWIM1-3_RNaseH-like"/>
</dbReference>
<comment type="caution">
    <text evidence="3">The sequence shown here is derived from an EMBL/GenBank/DDBJ whole genome shotgun (WGS) entry which is preliminary data.</text>
</comment>
<dbReference type="EMBL" id="JAZGQO010000009">
    <property type="protein sequence ID" value="KAK6178266.1"/>
    <property type="molecule type" value="Genomic_DNA"/>
</dbReference>
<name>A0AAN8JLG2_PATCE</name>
<reference evidence="3 4" key="1">
    <citation type="submission" date="2024-01" db="EMBL/GenBank/DDBJ databases">
        <title>The genome of the rayed Mediterranean limpet Patella caerulea (Linnaeus, 1758).</title>
        <authorList>
            <person name="Anh-Thu Weber A."/>
            <person name="Halstead-Nussloch G."/>
        </authorList>
    </citation>
    <scope>NUCLEOTIDE SEQUENCE [LARGE SCALE GENOMIC DNA]</scope>
    <source>
        <strain evidence="3">AATW-2023a</strain>
        <tissue evidence="3">Whole specimen</tissue>
    </source>
</reference>
<dbReference type="AlphaFoldDB" id="A0AAN8JLG2"/>
<evidence type="ECO:0000313" key="4">
    <source>
        <dbReference type="Proteomes" id="UP001347796"/>
    </source>
</evidence>
<evidence type="ECO:0000256" key="1">
    <source>
        <dbReference type="PROSITE-ProRule" id="PRU00325"/>
    </source>
</evidence>
<keyword evidence="1" id="KW-0479">Metal-binding</keyword>
<dbReference type="GO" id="GO:0008270">
    <property type="term" value="F:zinc ion binding"/>
    <property type="evidence" value="ECO:0007669"/>
    <property type="project" value="UniProtKB-KW"/>
</dbReference>
<organism evidence="3 4">
    <name type="scientific">Patella caerulea</name>
    <name type="common">Rayed Mediterranean limpet</name>
    <dbReference type="NCBI Taxonomy" id="87958"/>
    <lineage>
        <taxon>Eukaryota</taxon>
        <taxon>Metazoa</taxon>
        <taxon>Spiralia</taxon>
        <taxon>Lophotrochozoa</taxon>
        <taxon>Mollusca</taxon>
        <taxon>Gastropoda</taxon>
        <taxon>Patellogastropoda</taxon>
        <taxon>Patelloidea</taxon>
        <taxon>Patellidae</taxon>
        <taxon>Patella</taxon>
    </lineage>
</organism>
<dbReference type="InterPro" id="IPR052579">
    <property type="entry name" value="Zinc_finger_SWIM"/>
</dbReference>
<dbReference type="InterPro" id="IPR049218">
    <property type="entry name" value="DUF5575_C"/>
</dbReference>
<keyword evidence="1" id="KW-0862">Zinc</keyword>
<dbReference type="Pfam" id="PF20784">
    <property type="entry name" value="DUF5575_C"/>
    <property type="match status" value="1"/>
</dbReference>
<accession>A0AAN8JLG2</accession>
<dbReference type="PROSITE" id="PS50966">
    <property type="entry name" value="ZF_SWIM"/>
    <property type="match status" value="1"/>
</dbReference>
<dbReference type="InterPro" id="IPR007527">
    <property type="entry name" value="Znf_SWIM"/>
</dbReference>
<evidence type="ECO:0000313" key="3">
    <source>
        <dbReference type="EMBL" id="KAK6178266.1"/>
    </source>
</evidence>
<dbReference type="Pfam" id="PF21056">
    <property type="entry name" value="ZSWIM1-3_RNaseH-like"/>
    <property type="match status" value="1"/>
</dbReference>
<dbReference type="PANTHER" id="PTHR31569">
    <property type="entry name" value="SWIM-TYPE DOMAIN-CONTAINING PROTEIN"/>
    <property type="match status" value="1"/>
</dbReference>
<keyword evidence="4" id="KW-1185">Reference proteome</keyword>
<feature type="domain" description="SWIM-type" evidence="2">
    <location>
        <begin position="369"/>
        <end position="401"/>
    </location>
</feature>
<dbReference type="PANTHER" id="PTHR31569:SF4">
    <property type="entry name" value="SWIM-TYPE DOMAIN-CONTAINING PROTEIN"/>
    <property type="match status" value="1"/>
</dbReference>
<keyword evidence="1" id="KW-0863">Zinc-finger</keyword>
<dbReference type="Proteomes" id="UP001347796">
    <property type="component" value="Unassembled WGS sequence"/>
</dbReference>
<sequence>MLKVKANKKLVQQHIQSITGQNVILKDLHNIVSHLRPGHRNNFEELLAEMKKSAGATVDAFTDSDDTLQAISFQTEEMRNTFSAYPELLLIDATYKLNDLRMPLYVLMNVDGNGESEVIALWLVATEDRMTISMLVNKFKERNPDWKDITVIMADKDMVKRDVLTEKMPGADIQICLFHVMRSLRREVSTDKLGISAGERDMSLEFLTKIAHACSEEEYQAFYDEFTNSVPRCVIEYFQKNWHAIRQQWVEGLKNEKASFLNNTNNRLESTNQKIKQVVTRYSGVTVFFQELMLCIHSLKNERDHRAAYVTTKDTIDRHPRSNAEIEYKELLTPYAFKFVEKQLEYSATTTVLRTVDDRSAIIRSKSLGDIVVSVDSCRCSFSTSMLLPCRHVFAVRRHFNKTVYDEALCAKRWTLAYFKTRQRVYIDYSPESAAPDIDDSVTLHIQPSEPQEKVILSEQQKYRKAYHLLVKIGQVISGQE</sequence>
<gene>
    <name evidence="3" type="ORF">SNE40_013072</name>
</gene>